<dbReference type="PROSITE" id="PS51257">
    <property type="entry name" value="PROKAR_LIPOPROTEIN"/>
    <property type="match status" value="1"/>
</dbReference>
<feature type="signal peptide" evidence="1">
    <location>
        <begin position="1"/>
        <end position="19"/>
    </location>
</feature>
<evidence type="ECO:0000313" key="2">
    <source>
        <dbReference type="EMBL" id="WKK76091.2"/>
    </source>
</evidence>
<keyword evidence="3" id="KW-1185">Reference proteome</keyword>
<evidence type="ECO:0000313" key="3">
    <source>
        <dbReference type="Proteomes" id="UP001230496"/>
    </source>
</evidence>
<dbReference type="RefSeq" id="WP_308350753.1">
    <property type="nucleotide sequence ID" value="NZ_CP129971.1"/>
</dbReference>
<evidence type="ECO:0000256" key="1">
    <source>
        <dbReference type="SAM" id="SignalP"/>
    </source>
</evidence>
<sequence length="148" mass="17254">MKKLASLFLLLLFIFSCEPEPEDPSTEYTLINSTPCPVEVRGYLNGEVLDTYLIDENSDFYKSFNSSIETGAIYPPPFRPYADSCVVIYCDSYSITHLRTYEDLYFSSPIKNLFHDNDYEIETSGERVSYVFEFTEEDYEKAVELNRY</sequence>
<organism evidence="2 3">
    <name type="scientific">Marivirga salinarum</name>
    <dbReference type="NCBI Taxonomy" id="3059078"/>
    <lineage>
        <taxon>Bacteria</taxon>
        <taxon>Pseudomonadati</taxon>
        <taxon>Bacteroidota</taxon>
        <taxon>Cytophagia</taxon>
        <taxon>Cytophagales</taxon>
        <taxon>Marivirgaceae</taxon>
        <taxon>Marivirga</taxon>
    </lineage>
</organism>
<reference evidence="2 3" key="1">
    <citation type="submission" date="2023-08" db="EMBL/GenBank/DDBJ databases">
        <title>Comparative genomics and taxonomic characterization of three novel marine species of genus Marivirga.</title>
        <authorList>
            <person name="Muhammad N."/>
            <person name="Kim S.-G."/>
        </authorList>
    </citation>
    <scope>NUCLEOTIDE SEQUENCE [LARGE SCALE GENOMIC DNA]</scope>
    <source>
        <strain evidence="2 3">BDSF4-3</strain>
    </source>
</reference>
<gene>
    <name evidence="2" type="ORF">QYS49_01285</name>
</gene>
<accession>A0AA49JBJ8</accession>
<name>A0AA49JBJ8_9BACT</name>
<protein>
    <recommendedName>
        <fullName evidence="4">Lipoprotein</fullName>
    </recommendedName>
</protein>
<keyword evidence="1" id="KW-0732">Signal</keyword>
<dbReference type="AlphaFoldDB" id="A0AA49JBJ8"/>
<proteinExistence type="predicted"/>
<dbReference type="EMBL" id="CP129971">
    <property type="protein sequence ID" value="WKK76091.2"/>
    <property type="molecule type" value="Genomic_DNA"/>
</dbReference>
<dbReference type="Proteomes" id="UP001230496">
    <property type="component" value="Chromosome"/>
</dbReference>
<feature type="chain" id="PRO_5041264831" description="Lipoprotein" evidence="1">
    <location>
        <begin position="20"/>
        <end position="148"/>
    </location>
</feature>
<dbReference type="KEGG" id="msaa:QYS49_01285"/>
<evidence type="ECO:0008006" key="4">
    <source>
        <dbReference type="Google" id="ProtNLM"/>
    </source>
</evidence>